<dbReference type="AlphaFoldDB" id="A0AA96DGC7"/>
<dbReference type="EMBL" id="CP135130">
    <property type="protein sequence ID" value="WNP37374.1"/>
    <property type="molecule type" value="Genomic_DNA"/>
</dbReference>
<evidence type="ECO:0008006" key="5">
    <source>
        <dbReference type="Google" id="ProtNLM"/>
    </source>
</evidence>
<dbReference type="InterPro" id="IPR020288">
    <property type="entry name" value="Sheath_initiator"/>
</dbReference>
<dbReference type="EMBL" id="CP135131">
    <property type="protein sequence ID" value="WNP39466.1"/>
    <property type="molecule type" value="Genomic_DNA"/>
</dbReference>
<dbReference type="EMBL" id="CP134853">
    <property type="protein sequence ID" value="WNL27981.1"/>
    <property type="molecule type" value="Genomic_DNA"/>
</dbReference>
<protein>
    <recommendedName>
        <fullName evidence="5">Phage protein</fullName>
    </recommendedName>
</protein>
<dbReference type="EMBL" id="CP134855">
    <property type="protein sequence ID" value="WNL31224.1"/>
    <property type="molecule type" value="Genomic_DNA"/>
</dbReference>
<evidence type="ECO:0000313" key="1">
    <source>
        <dbReference type="EMBL" id="WNL27981.1"/>
    </source>
</evidence>
<gene>
    <name evidence="3" type="ORF">RJG58_06950</name>
    <name evidence="4" type="ORF">RMP69_06950</name>
    <name evidence="1" type="ORF">RMQ65_01145</name>
    <name evidence="2" type="ORF">RMQ67_06950</name>
</gene>
<dbReference type="Pfam" id="PF10934">
    <property type="entry name" value="Sheath_initiator"/>
    <property type="match status" value="1"/>
</dbReference>
<name>A0AA96DGC7_9BACT</name>
<accession>A0AA96DGC7</accession>
<organism evidence="1">
    <name type="scientific">Arcobacter sp. AZ-2023</name>
    <dbReference type="NCBI Taxonomy" id="3074453"/>
    <lineage>
        <taxon>Bacteria</taxon>
        <taxon>Pseudomonadati</taxon>
        <taxon>Campylobacterota</taxon>
        <taxon>Epsilonproteobacteria</taxon>
        <taxon>Campylobacterales</taxon>
        <taxon>Arcobacteraceae</taxon>
        <taxon>Arcobacter</taxon>
    </lineage>
</organism>
<evidence type="ECO:0000313" key="4">
    <source>
        <dbReference type="EMBL" id="WNP39466.1"/>
    </source>
</evidence>
<reference evidence="1" key="1">
    <citation type="submission" date="2023-09" db="EMBL/GenBank/DDBJ databases">
        <title>Arcobacter tbilisiensis sp. nov. isolated from chicken meat in Tbilisi, Georgia.</title>
        <authorList>
            <person name="Matthias R."/>
            <person name="Zautner A.E."/>
        </authorList>
    </citation>
    <scope>NUCLEOTIDE SEQUENCE</scope>
    <source>
        <strain evidence="3">LEO 101</strain>
        <strain evidence="1">LEO 49</strain>
        <strain evidence="4">LEO 50</strain>
        <strain evidence="2">LEO 53</strain>
    </source>
</reference>
<sequence>MDTLKLDDTGDLCLCKKNNLAIYRDLNAIKQTCENYVKATLNEMILNWNNGVPYFQTAFNTNVNIPLFENSIKNRLLEVDGVEKVISVEAKVNDETLSYIAYIQTIYGDGVING</sequence>
<evidence type="ECO:0000313" key="2">
    <source>
        <dbReference type="EMBL" id="WNL31224.1"/>
    </source>
</evidence>
<proteinExistence type="predicted"/>
<evidence type="ECO:0000313" key="3">
    <source>
        <dbReference type="EMBL" id="WNP37374.1"/>
    </source>
</evidence>